<dbReference type="Proteomes" id="UP000183987">
    <property type="component" value="Unassembled WGS sequence"/>
</dbReference>
<keyword evidence="2" id="KW-0677">Repeat</keyword>
<dbReference type="AlphaFoldDB" id="A0A1M5FBV4"/>
<dbReference type="Pfam" id="PF01380">
    <property type="entry name" value="SIS"/>
    <property type="match status" value="1"/>
</dbReference>
<keyword evidence="5" id="KW-0862">Zinc</keyword>
<name>A0A1M5FBV4_LOKAT</name>
<keyword evidence="3 7" id="KW-0129">CBS domain</keyword>
<feature type="site" description="Catalytically relevant" evidence="6">
    <location>
        <position position="151"/>
    </location>
</feature>
<gene>
    <name evidence="10" type="ORF">SAMN05444339_1193</name>
</gene>
<organism evidence="10 11">
    <name type="scientific">Loktanella atrilutea</name>
    <dbReference type="NCBI Taxonomy" id="366533"/>
    <lineage>
        <taxon>Bacteria</taxon>
        <taxon>Pseudomonadati</taxon>
        <taxon>Pseudomonadota</taxon>
        <taxon>Alphaproteobacteria</taxon>
        <taxon>Rhodobacterales</taxon>
        <taxon>Roseobacteraceae</taxon>
        <taxon>Loktanella</taxon>
    </lineage>
</organism>
<evidence type="ECO:0000256" key="1">
    <source>
        <dbReference type="ARBA" id="ARBA00008165"/>
    </source>
</evidence>
<reference evidence="11" key="1">
    <citation type="submission" date="2016-11" db="EMBL/GenBank/DDBJ databases">
        <authorList>
            <person name="Varghese N."/>
            <person name="Submissions S."/>
        </authorList>
    </citation>
    <scope>NUCLEOTIDE SEQUENCE [LARGE SCALE GENOMIC DNA]</scope>
    <source>
        <strain evidence="11">DSM 29326</strain>
    </source>
</reference>
<keyword evidence="5" id="KW-0479">Metal-binding</keyword>
<dbReference type="OrthoDB" id="9762536at2"/>
<evidence type="ECO:0000259" key="8">
    <source>
        <dbReference type="PROSITE" id="PS51371"/>
    </source>
</evidence>
<feature type="binding site" evidence="5">
    <location>
        <position position="81"/>
    </location>
    <ligand>
        <name>Zn(2+)</name>
        <dbReference type="ChEBI" id="CHEBI:29105"/>
    </ligand>
</feature>
<keyword evidence="11" id="KW-1185">Reference proteome</keyword>
<keyword evidence="10" id="KW-0413">Isomerase</keyword>
<feature type="site" description="Catalytically relevant" evidence="6">
    <location>
        <position position="192"/>
    </location>
</feature>
<dbReference type="InterPro" id="IPR000644">
    <property type="entry name" value="CBS_dom"/>
</dbReference>
<feature type="domain" description="CBS" evidence="8">
    <location>
        <begin position="271"/>
        <end position="323"/>
    </location>
</feature>
<dbReference type="Gene3D" id="3.40.50.10490">
    <property type="entry name" value="Glucose-6-phosphate isomerase like protein, domain 1"/>
    <property type="match status" value="1"/>
</dbReference>
<dbReference type="NCBIfam" id="TIGR00393">
    <property type="entry name" value="kpsF"/>
    <property type="match status" value="1"/>
</dbReference>
<feature type="domain" description="CBS" evidence="8">
    <location>
        <begin position="208"/>
        <end position="265"/>
    </location>
</feature>
<dbReference type="PROSITE" id="PS51371">
    <property type="entry name" value="CBS"/>
    <property type="match status" value="2"/>
</dbReference>
<dbReference type="PROSITE" id="PS51464">
    <property type="entry name" value="SIS"/>
    <property type="match status" value="1"/>
</dbReference>
<sequence length="323" mass="33920">MAIPSAEADETVDQIRRVLQIEAEALTRMINDVGPPHKKAVDLLQQVTGRIIISGVGKSGHIGRKIAATFASTGAPAQFVHPTEASHGDLGMIAKGDVCIVISNSGETSELADLITYTRRFGIPLIGITRRVGSAVDLQSDVTLLLPDAPEACYIGVAPTTSTTATLAIGDALAVALMHRRGFNREDFQIFHPGGKLGAQLLKVEALMHTGDSVPTLTPDTVMGDVLLVMTSKGFGMAGVVEDNILTGVITDGDLRRNLATLMDRTAGEIATHSPKTVRSGALVSEALRIMNASKIGALFVVSEAGHVEGILHLHDCLRAGVA</sequence>
<dbReference type="SMART" id="SM00116">
    <property type="entry name" value="CBS"/>
    <property type="match status" value="2"/>
</dbReference>
<dbReference type="InterPro" id="IPR050986">
    <property type="entry name" value="GutQ/KpsF_isomerases"/>
</dbReference>
<protein>
    <submittedName>
        <fullName evidence="10">Arabinose-5-phosphate isomerase</fullName>
    </submittedName>
</protein>
<dbReference type="CDD" id="cd04604">
    <property type="entry name" value="CBS_pair_SIS_assoc"/>
    <property type="match status" value="1"/>
</dbReference>
<feature type="site" description="Catalytically relevant" evidence="6">
    <location>
        <position position="110"/>
    </location>
</feature>
<dbReference type="FunFam" id="3.40.50.10490:FF:000011">
    <property type="entry name" value="Arabinose 5-phosphate isomerase"/>
    <property type="match status" value="1"/>
</dbReference>
<evidence type="ECO:0000313" key="11">
    <source>
        <dbReference type="Proteomes" id="UP000183987"/>
    </source>
</evidence>
<evidence type="ECO:0000256" key="6">
    <source>
        <dbReference type="PIRSR" id="PIRSR004692-3"/>
    </source>
</evidence>
<feature type="site" description="Catalytically relevant" evidence="6">
    <location>
        <position position="58"/>
    </location>
</feature>
<evidence type="ECO:0000256" key="3">
    <source>
        <dbReference type="ARBA" id="ARBA00023122"/>
    </source>
</evidence>
<proteinExistence type="inferred from homology"/>
<dbReference type="InterPro" id="IPR001347">
    <property type="entry name" value="SIS_dom"/>
</dbReference>
<dbReference type="CDD" id="cd05014">
    <property type="entry name" value="SIS_Kpsf"/>
    <property type="match status" value="1"/>
</dbReference>
<dbReference type="InterPro" id="IPR046342">
    <property type="entry name" value="CBS_dom_sf"/>
</dbReference>
<evidence type="ECO:0000259" key="9">
    <source>
        <dbReference type="PROSITE" id="PS51464"/>
    </source>
</evidence>
<dbReference type="Gene3D" id="3.10.580.10">
    <property type="entry name" value="CBS-domain"/>
    <property type="match status" value="1"/>
</dbReference>
<dbReference type="InterPro" id="IPR046348">
    <property type="entry name" value="SIS_dom_sf"/>
</dbReference>
<dbReference type="PANTHER" id="PTHR42745">
    <property type="match status" value="1"/>
</dbReference>
<evidence type="ECO:0000256" key="5">
    <source>
        <dbReference type="PIRSR" id="PIRSR004692-2"/>
    </source>
</evidence>
<dbReference type="SUPFAM" id="SSF53697">
    <property type="entry name" value="SIS domain"/>
    <property type="match status" value="1"/>
</dbReference>
<dbReference type="GO" id="GO:0019146">
    <property type="term" value="F:arabinose-5-phosphate isomerase activity"/>
    <property type="evidence" value="ECO:0007669"/>
    <property type="project" value="UniProtKB-ARBA"/>
</dbReference>
<evidence type="ECO:0000256" key="7">
    <source>
        <dbReference type="PROSITE-ProRule" id="PRU00703"/>
    </source>
</evidence>
<dbReference type="InterPro" id="IPR004800">
    <property type="entry name" value="KdsD/KpsF-type"/>
</dbReference>
<dbReference type="STRING" id="366533.SAMN05444339_1193"/>
<feature type="domain" description="SIS" evidence="9">
    <location>
        <begin position="40"/>
        <end position="183"/>
    </location>
</feature>
<comment type="similarity">
    <text evidence="1 4">Belongs to the SIS family. GutQ/KpsF subfamily.</text>
</comment>
<dbReference type="GO" id="GO:0005975">
    <property type="term" value="P:carbohydrate metabolic process"/>
    <property type="evidence" value="ECO:0007669"/>
    <property type="project" value="InterPro"/>
</dbReference>
<dbReference type="SUPFAM" id="SSF54631">
    <property type="entry name" value="CBS-domain pair"/>
    <property type="match status" value="1"/>
</dbReference>
<dbReference type="EMBL" id="FQUE01000019">
    <property type="protein sequence ID" value="SHF88888.1"/>
    <property type="molecule type" value="Genomic_DNA"/>
</dbReference>
<dbReference type="Pfam" id="PF00571">
    <property type="entry name" value="CBS"/>
    <property type="match status" value="2"/>
</dbReference>
<dbReference type="GO" id="GO:0046872">
    <property type="term" value="F:metal ion binding"/>
    <property type="evidence" value="ECO:0007669"/>
    <property type="project" value="UniProtKB-KW"/>
</dbReference>
<dbReference type="PANTHER" id="PTHR42745:SF1">
    <property type="entry name" value="ARABINOSE 5-PHOSPHATE ISOMERASE KDSD"/>
    <property type="match status" value="1"/>
</dbReference>
<dbReference type="InterPro" id="IPR035474">
    <property type="entry name" value="SIS_Kpsf"/>
</dbReference>
<dbReference type="GO" id="GO:0097367">
    <property type="term" value="F:carbohydrate derivative binding"/>
    <property type="evidence" value="ECO:0007669"/>
    <property type="project" value="InterPro"/>
</dbReference>
<evidence type="ECO:0000313" key="10">
    <source>
        <dbReference type="EMBL" id="SHF88888.1"/>
    </source>
</evidence>
<dbReference type="PIRSF" id="PIRSF004692">
    <property type="entry name" value="KdsD_KpsF"/>
    <property type="match status" value="1"/>
</dbReference>
<dbReference type="RefSeq" id="WP_072858850.1">
    <property type="nucleotide sequence ID" value="NZ_FQUE01000019.1"/>
</dbReference>
<evidence type="ECO:0000256" key="2">
    <source>
        <dbReference type="ARBA" id="ARBA00022737"/>
    </source>
</evidence>
<evidence type="ECO:0000256" key="4">
    <source>
        <dbReference type="PIRNR" id="PIRNR004692"/>
    </source>
</evidence>
<accession>A0A1M5FBV4</accession>
<dbReference type="GO" id="GO:1901135">
    <property type="term" value="P:carbohydrate derivative metabolic process"/>
    <property type="evidence" value="ECO:0007669"/>
    <property type="project" value="InterPro"/>
</dbReference>